<dbReference type="InterPro" id="IPR014284">
    <property type="entry name" value="RNA_pol_sigma-70_dom"/>
</dbReference>
<dbReference type="Gene3D" id="1.10.10.10">
    <property type="entry name" value="Winged helix-like DNA-binding domain superfamily/Winged helix DNA-binding domain"/>
    <property type="match status" value="1"/>
</dbReference>
<dbReference type="Gene3D" id="1.10.1740.10">
    <property type="match status" value="1"/>
</dbReference>
<evidence type="ECO:0000256" key="6">
    <source>
        <dbReference type="RuleBase" id="RU000716"/>
    </source>
</evidence>
<dbReference type="PANTHER" id="PTHR43133:SF46">
    <property type="entry name" value="RNA POLYMERASE SIGMA-70 FACTOR ECF SUBFAMILY"/>
    <property type="match status" value="1"/>
</dbReference>
<dbReference type="EMBL" id="JBHTIU010000034">
    <property type="protein sequence ID" value="MFD0869703.1"/>
    <property type="molecule type" value="Genomic_DNA"/>
</dbReference>
<reference evidence="9" key="1">
    <citation type="journal article" date="2019" name="Int. J. Syst. Evol. Microbiol.">
        <title>The Global Catalogue of Microorganisms (GCM) 10K type strain sequencing project: providing services to taxonomists for standard genome sequencing and annotation.</title>
        <authorList>
            <consortium name="The Broad Institute Genomics Platform"/>
            <consortium name="The Broad Institute Genome Sequencing Center for Infectious Disease"/>
            <person name="Wu L."/>
            <person name="Ma J."/>
        </authorList>
    </citation>
    <scope>NUCLEOTIDE SEQUENCE [LARGE SCALE GENOMIC DNA]</scope>
    <source>
        <strain evidence="9">CCUG 57263</strain>
    </source>
</reference>
<comment type="similarity">
    <text evidence="1 6">Belongs to the sigma-70 factor family. ECF subfamily.</text>
</comment>
<evidence type="ECO:0000256" key="4">
    <source>
        <dbReference type="ARBA" id="ARBA00023125"/>
    </source>
</evidence>
<comment type="caution">
    <text evidence="8">The sequence shown here is derived from an EMBL/GenBank/DDBJ whole genome shotgun (WGS) entry which is preliminary data.</text>
</comment>
<dbReference type="InterPro" id="IPR013325">
    <property type="entry name" value="RNA_pol_sigma_r2"/>
</dbReference>
<dbReference type="PROSITE" id="PS01063">
    <property type="entry name" value="SIGMA70_ECF"/>
    <property type="match status" value="1"/>
</dbReference>
<dbReference type="PANTHER" id="PTHR43133">
    <property type="entry name" value="RNA POLYMERASE ECF-TYPE SIGMA FACTO"/>
    <property type="match status" value="1"/>
</dbReference>
<evidence type="ECO:0000256" key="2">
    <source>
        <dbReference type="ARBA" id="ARBA00023015"/>
    </source>
</evidence>
<dbReference type="RefSeq" id="WP_379288162.1">
    <property type="nucleotide sequence ID" value="NZ_JBHTIU010000034.1"/>
</dbReference>
<keyword evidence="2 6" id="KW-0805">Transcription regulation</keyword>
<sequence>MEKYLQYASKMDDHAFRELMNEYGQEVWNYAYFLIRRFDAADDLVQEVFIRVYQNIGSFRGESSIKTWLFAITRNLAFNYKRSAFIRKVTLTDWIGRRESSPSAEKEALDQILTDDLWKIVLDLPDKYREVLVLDARYGLSNKEIAGLLKISEGTVKSRLHRARNKVNEQMKEGIKYGII</sequence>
<dbReference type="InterPro" id="IPR036388">
    <property type="entry name" value="WH-like_DNA-bd_sf"/>
</dbReference>
<evidence type="ECO:0000259" key="7">
    <source>
        <dbReference type="PROSITE" id="PS00622"/>
    </source>
</evidence>
<keyword evidence="3 6" id="KW-0731">Sigma factor</keyword>
<dbReference type="InterPro" id="IPR000792">
    <property type="entry name" value="Tscrpt_reg_LuxR_C"/>
</dbReference>
<dbReference type="PROSITE" id="PS00622">
    <property type="entry name" value="HTH_LUXR_1"/>
    <property type="match status" value="1"/>
</dbReference>
<dbReference type="Pfam" id="PF04542">
    <property type="entry name" value="Sigma70_r2"/>
    <property type="match status" value="1"/>
</dbReference>
<accession>A0ABW3DBP5</accession>
<dbReference type="SUPFAM" id="SSF88659">
    <property type="entry name" value="Sigma3 and sigma4 domains of RNA polymerase sigma factors"/>
    <property type="match status" value="1"/>
</dbReference>
<proteinExistence type="inferred from homology"/>
<dbReference type="InterPro" id="IPR007627">
    <property type="entry name" value="RNA_pol_sigma70_r2"/>
</dbReference>
<evidence type="ECO:0000256" key="3">
    <source>
        <dbReference type="ARBA" id="ARBA00023082"/>
    </source>
</evidence>
<dbReference type="SUPFAM" id="SSF88946">
    <property type="entry name" value="Sigma2 domain of RNA polymerase sigma factors"/>
    <property type="match status" value="1"/>
</dbReference>
<dbReference type="Pfam" id="PF08281">
    <property type="entry name" value="Sigma70_r4_2"/>
    <property type="match status" value="1"/>
</dbReference>
<keyword evidence="5 6" id="KW-0804">Transcription</keyword>
<dbReference type="InterPro" id="IPR013324">
    <property type="entry name" value="RNA_pol_sigma_r3/r4-like"/>
</dbReference>
<evidence type="ECO:0000313" key="9">
    <source>
        <dbReference type="Proteomes" id="UP001597120"/>
    </source>
</evidence>
<dbReference type="InterPro" id="IPR000838">
    <property type="entry name" value="RNA_pol_sigma70_ECF_CS"/>
</dbReference>
<protein>
    <recommendedName>
        <fullName evidence="6">RNA polymerase sigma factor</fullName>
    </recommendedName>
</protein>
<gene>
    <name evidence="8" type="ORF">ACFQ03_11120</name>
</gene>
<keyword evidence="9" id="KW-1185">Reference proteome</keyword>
<keyword evidence="4 6" id="KW-0238">DNA-binding</keyword>
<dbReference type="Proteomes" id="UP001597120">
    <property type="component" value="Unassembled WGS sequence"/>
</dbReference>
<name>A0ABW3DBP5_9BACL</name>
<evidence type="ECO:0000256" key="5">
    <source>
        <dbReference type="ARBA" id="ARBA00023163"/>
    </source>
</evidence>
<dbReference type="CDD" id="cd06171">
    <property type="entry name" value="Sigma70_r4"/>
    <property type="match status" value="1"/>
</dbReference>
<dbReference type="InterPro" id="IPR013249">
    <property type="entry name" value="RNA_pol_sigma70_r4_t2"/>
</dbReference>
<evidence type="ECO:0000313" key="8">
    <source>
        <dbReference type="EMBL" id="MFD0869703.1"/>
    </source>
</evidence>
<feature type="domain" description="HTH luxR-type" evidence="7">
    <location>
        <begin position="139"/>
        <end position="166"/>
    </location>
</feature>
<organism evidence="8 9">
    <name type="scientific">Paenibacillus residui</name>
    <dbReference type="NCBI Taxonomy" id="629724"/>
    <lineage>
        <taxon>Bacteria</taxon>
        <taxon>Bacillati</taxon>
        <taxon>Bacillota</taxon>
        <taxon>Bacilli</taxon>
        <taxon>Bacillales</taxon>
        <taxon>Paenibacillaceae</taxon>
        <taxon>Paenibacillus</taxon>
    </lineage>
</organism>
<evidence type="ECO:0000256" key="1">
    <source>
        <dbReference type="ARBA" id="ARBA00010641"/>
    </source>
</evidence>
<dbReference type="NCBIfam" id="TIGR02937">
    <property type="entry name" value="sigma70-ECF"/>
    <property type="match status" value="1"/>
</dbReference>
<dbReference type="InterPro" id="IPR039425">
    <property type="entry name" value="RNA_pol_sigma-70-like"/>
</dbReference>